<evidence type="ECO:0000259" key="7">
    <source>
        <dbReference type="Pfam" id="PF01386"/>
    </source>
</evidence>
<dbReference type="RefSeq" id="WP_082326530.1">
    <property type="nucleotide sequence ID" value="NZ_LGIA01000181.1"/>
</dbReference>
<dbReference type="CDD" id="cd00495">
    <property type="entry name" value="Ribosomal_L25_TL5_CTC"/>
    <property type="match status" value="1"/>
</dbReference>
<keyword evidence="3 5" id="KW-0689">Ribosomal protein</keyword>
<dbReference type="STRING" id="1409788.NC99_35470"/>
<accession>A0A0L8V600</accession>
<dbReference type="PANTHER" id="PTHR33284:SF1">
    <property type="entry name" value="RIBOSOMAL PROTEIN L25_GLN-TRNA SYNTHETASE, ANTI-CODON-BINDING DOMAIN-CONTAINING PROTEIN"/>
    <property type="match status" value="1"/>
</dbReference>
<dbReference type="PANTHER" id="PTHR33284">
    <property type="entry name" value="RIBOSOMAL PROTEIN L25/GLN-TRNA SYNTHETASE, ANTI-CODON-BINDING DOMAIN-CONTAINING PROTEIN"/>
    <property type="match status" value="1"/>
</dbReference>
<comment type="subunit">
    <text evidence="5">Part of the 50S ribosomal subunit; part of the 5S rRNA/L5/L18/L25 subcomplex. Contacts the 5S rRNA. Binds to the 5S rRNA independently of L5 and L18.</text>
</comment>
<evidence type="ECO:0000256" key="1">
    <source>
        <dbReference type="ARBA" id="ARBA00022730"/>
    </source>
</evidence>
<dbReference type="InterPro" id="IPR020930">
    <property type="entry name" value="Ribosomal_uL5_bac-type"/>
</dbReference>
<dbReference type="InterPro" id="IPR029751">
    <property type="entry name" value="Ribosomal_L25_dom"/>
</dbReference>
<dbReference type="Pfam" id="PF14693">
    <property type="entry name" value="Ribosomal_TL5_C"/>
    <property type="match status" value="1"/>
</dbReference>
<keyword evidence="1 5" id="KW-0699">rRNA-binding</keyword>
<protein>
    <recommendedName>
        <fullName evidence="5">Large ribosomal subunit protein bL25</fullName>
    </recommendedName>
    <alternativeName>
        <fullName evidence="5">General stress protein CTC</fullName>
    </alternativeName>
</protein>
<dbReference type="GO" id="GO:0006412">
    <property type="term" value="P:translation"/>
    <property type="evidence" value="ECO:0007669"/>
    <property type="project" value="UniProtKB-UniRule"/>
</dbReference>
<dbReference type="InterPro" id="IPR037121">
    <property type="entry name" value="Ribosomal_bL25_C"/>
</dbReference>
<evidence type="ECO:0000313" key="10">
    <source>
        <dbReference type="Proteomes" id="UP000036958"/>
    </source>
</evidence>
<dbReference type="GO" id="GO:0022625">
    <property type="term" value="C:cytosolic large ribosomal subunit"/>
    <property type="evidence" value="ECO:0007669"/>
    <property type="project" value="TreeGrafter"/>
</dbReference>
<dbReference type="InterPro" id="IPR020056">
    <property type="entry name" value="Rbsml_bL25/Gln-tRNA_synth_N"/>
</dbReference>
<dbReference type="OrthoDB" id="9786489at2"/>
<dbReference type="GO" id="GO:0008097">
    <property type="term" value="F:5S rRNA binding"/>
    <property type="evidence" value="ECO:0007669"/>
    <property type="project" value="InterPro"/>
</dbReference>
<dbReference type="HAMAP" id="MF_01334">
    <property type="entry name" value="Ribosomal_bL25_CTC"/>
    <property type="match status" value="1"/>
</dbReference>
<proteinExistence type="inferred from homology"/>
<sequence>MKSIAIKGQIREGLGKKESKKLRVEGKVPCVLYGNEAPVHFVADAGDFRPLIYTPNVYLIDLEIDGTTYKAIMQDVQFHPVDEQILHVDFLKTTEDKPVKIEVPIKVTGYAKGMRSGGKLKTNLRRLRVKALAKDLPDTISIDITNLGLGDSFKVGQLKLDNIEFLNSKSVPVVSIIITRAARAALGMAPLPEDEEEEEAAAETEATSEE</sequence>
<comment type="caution">
    <text evidence="9">The sequence shown here is derived from an EMBL/GenBank/DDBJ whole genome shotgun (WGS) entry which is preliminary data.</text>
</comment>
<evidence type="ECO:0000313" key="9">
    <source>
        <dbReference type="EMBL" id="KOH43627.1"/>
    </source>
</evidence>
<evidence type="ECO:0000256" key="6">
    <source>
        <dbReference type="SAM" id="MobiDB-lite"/>
    </source>
</evidence>
<name>A0A0L8V600_9BACT</name>
<dbReference type="Gene3D" id="2.170.120.20">
    <property type="entry name" value="Ribosomal protein L25, beta domain"/>
    <property type="match status" value="1"/>
</dbReference>
<dbReference type="GO" id="GO:0003735">
    <property type="term" value="F:structural constituent of ribosome"/>
    <property type="evidence" value="ECO:0007669"/>
    <property type="project" value="InterPro"/>
</dbReference>
<evidence type="ECO:0000256" key="2">
    <source>
        <dbReference type="ARBA" id="ARBA00022884"/>
    </source>
</evidence>
<evidence type="ECO:0000259" key="8">
    <source>
        <dbReference type="Pfam" id="PF14693"/>
    </source>
</evidence>
<feature type="domain" description="Large ribosomal subunit protein bL25 L25" evidence="7">
    <location>
        <begin position="6"/>
        <end position="90"/>
    </location>
</feature>
<dbReference type="Proteomes" id="UP000036958">
    <property type="component" value="Unassembled WGS sequence"/>
</dbReference>
<reference evidence="10" key="1">
    <citation type="submission" date="2015-07" db="EMBL/GenBank/DDBJ databases">
        <title>Genome sequencing of Sunxiuqinia dokdonensis strain SK.</title>
        <authorList>
            <person name="Ahn S."/>
            <person name="Kim B.-C."/>
        </authorList>
    </citation>
    <scope>NUCLEOTIDE SEQUENCE [LARGE SCALE GENOMIC DNA]</scope>
    <source>
        <strain evidence="10">SK</strain>
    </source>
</reference>
<keyword evidence="4 5" id="KW-0687">Ribonucleoprotein</keyword>
<keyword evidence="2 5" id="KW-0694">RNA-binding</keyword>
<dbReference type="EMBL" id="LGIA01000181">
    <property type="protein sequence ID" value="KOH43627.1"/>
    <property type="molecule type" value="Genomic_DNA"/>
</dbReference>
<feature type="region of interest" description="Disordered" evidence="6">
    <location>
        <begin position="189"/>
        <end position="210"/>
    </location>
</feature>
<dbReference type="Pfam" id="PF01386">
    <property type="entry name" value="Ribosomal_L25p"/>
    <property type="match status" value="1"/>
</dbReference>
<keyword evidence="10" id="KW-1185">Reference proteome</keyword>
<feature type="domain" description="Large ribosomal subunit protein bL25 beta" evidence="8">
    <location>
        <begin position="99"/>
        <end position="178"/>
    </location>
</feature>
<feature type="compositionally biased region" description="Acidic residues" evidence="6">
    <location>
        <begin position="192"/>
        <end position="210"/>
    </location>
</feature>
<comment type="function">
    <text evidence="5">This is one of the proteins that binds to the 5S RNA in the ribosome where it forms part of the central protuberance.</text>
</comment>
<dbReference type="NCBIfam" id="NF004132">
    <property type="entry name" value="PRK05618.2-2"/>
    <property type="match status" value="1"/>
</dbReference>
<evidence type="ECO:0000256" key="4">
    <source>
        <dbReference type="ARBA" id="ARBA00023274"/>
    </source>
</evidence>
<dbReference type="SUPFAM" id="SSF50715">
    <property type="entry name" value="Ribosomal protein L25-like"/>
    <property type="match status" value="1"/>
</dbReference>
<gene>
    <name evidence="5" type="primary">rplY</name>
    <name evidence="5" type="synonym">ctc</name>
    <name evidence="9" type="ORF">NC99_35470</name>
</gene>
<dbReference type="InterPro" id="IPR011035">
    <property type="entry name" value="Ribosomal_bL25/Gln-tRNA_synth"/>
</dbReference>
<organism evidence="9 10">
    <name type="scientific">Sunxiuqinia dokdonensis</name>
    <dbReference type="NCBI Taxonomy" id="1409788"/>
    <lineage>
        <taxon>Bacteria</taxon>
        <taxon>Pseudomonadati</taxon>
        <taxon>Bacteroidota</taxon>
        <taxon>Bacteroidia</taxon>
        <taxon>Marinilabiliales</taxon>
        <taxon>Prolixibacteraceae</taxon>
        <taxon>Sunxiuqinia</taxon>
    </lineage>
</organism>
<dbReference type="Gene3D" id="2.40.240.10">
    <property type="entry name" value="Ribosomal Protein L25, Chain P"/>
    <property type="match status" value="1"/>
</dbReference>
<evidence type="ECO:0000256" key="3">
    <source>
        <dbReference type="ARBA" id="ARBA00022980"/>
    </source>
</evidence>
<dbReference type="NCBIfam" id="TIGR00731">
    <property type="entry name" value="bL25_bact_ctc"/>
    <property type="match status" value="1"/>
</dbReference>
<dbReference type="AlphaFoldDB" id="A0A0L8V600"/>
<evidence type="ECO:0000256" key="5">
    <source>
        <dbReference type="HAMAP-Rule" id="MF_01334"/>
    </source>
</evidence>
<dbReference type="InterPro" id="IPR020057">
    <property type="entry name" value="Ribosomal_bL25_b-dom"/>
</dbReference>
<comment type="similarity">
    <text evidence="5">Belongs to the bacterial ribosomal protein bL25 family. CTC subfamily.</text>
</comment>
<dbReference type="InterPro" id="IPR001021">
    <property type="entry name" value="Ribosomal_bL25_long"/>
</dbReference>